<dbReference type="AlphaFoldDB" id="X1T1X6"/>
<evidence type="ECO:0000313" key="1">
    <source>
        <dbReference type="EMBL" id="GAI81610.1"/>
    </source>
</evidence>
<reference evidence="1" key="1">
    <citation type="journal article" date="2014" name="Front. Microbiol.">
        <title>High frequency of phylogenetically diverse reductive dehalogenase-homologous genes in deep subseafloor sedimentary metagenomes.</title>
        <authorList>
            <person name="Kawai M."/>
            <person name="Futagami T."/>
            <person name="Toyoda A."/>
            <person name="Takaki Y."/>
            <person name="Nishi S."/>
            <person name="Hori S."/>
            <person name="Arai W."/>
            <person name="Tsubouchi T."/>
            <person name="Morono Y."/>
            <person name="Uchiyama I."/>
            <person name="Ito T."/>
            <person name="Fujiyama A."/>
            <person name="Inagaki F."/>
            <person name="Takami H."/>
        </authorList>
    </citation>
    <scope>NUCLEOTIDE SEQUENCE</scope>
    <source>
        <strain evidence="1">Expedition CK06-06</strain>
    </source>
</reference>
<proteinExistence type="predicted"/>
<organism evidence="1">
    <name type="scientific">marine sediment metagenome</name>
    <dbReference type="NCBI Taxonomy" id="412755"/>
    <lineage>
        <taxon>unclassified sequences</taxon>
        <taxon>metagenomes</taxon>
        <taxon>ecological metagenomes</taxon>
    </lineage>
</organism>
<accession>X1T1X6</accession>
<sequence length="83" mass="9417">MQMNKIIGLYRERLKGTSTATVTSLYSKHVPHNMVLLITRIAIYNGDAANRNFEICVCGHGYDHIIDNVNTIGTLEYRTSRTM</sequence>
<protein>
    <submittedName>
        <fullName evidence="1">Uncharacterized protein</fullName>
    </submittedName>
</protein>
<comment type="caution">
    <text evidence="1">The sequence shown here is derived from an EMBL/GenBank/DDBJ whole genome shotgun (WGS) entry which is preliminary data.</text>
</comment>
<gene>
    <name evidence="1" type="ORF">S12H4_16880</name>
</gene>
<feature type="non-terminal residue" evidence="1">
    <location>
        <position position="83"/>
    </location>
</feature>
<name>X1T1X6_9ZZZZ</name>
<dbReference type="EMBL" id="BARW01008197">
    <property type="protein sequence ID" value="GAI81610.1"/>
    <property type="molecule type" value="Genomic_DNA"/>
</dbReference>